<gene>
    <name evidence="1" type="ORF">OLEA9_A073288</name>
</gene>
<sequence>RHSCNVAPLRVDAQYCAASFCKVLELRRDVAPLRTKLRHYAAPLWFCQSQLHLWRFKLFSGVAITFL</sequence>
<reference evidence="1 2" key="1">
    <citation type="submission" date="2019-12" db="EMBL/GenBank/DDBJ databases">
        <authorList>
            <person name="Alioto T."/>
            <person name="Alioto T."/>
            <person name="Gomez Garrido J."/>
        </authorList>
    </citation>
    <scope>NUCLEOTIDE SEQUENCE [LARGE SCALE GENOMIC DNA]</scope>
</reference>
<dbReference type="Gramene" id="OE9A073288T1">
    <property type="protein sequence ID" value="OE9A073288C1"/>
    <property type="gene ID" value="OE9A073288"/>
</dbReference>
<proteinExistence type="predicted"/>
<protein>
    <submittedName>
        <fullName evidence="1">Uncharacterized protein</fullName>
    </submittedName>
</protein>
<feature type="non-terminal residue" evidence="1">
    <location>
        <position position="67"/>
    </location>
</feature>
<feature type="non-terminal residue" evidence="1">
    <location>
        <position position="1"/>
    </location>
</feature>
<dbReference type="EMBL" id="CACTIH010001911">
    <property type="protein sequence ID" value="CAA2968494.1"/>
    <property type="molecule type" value="Genomic_DNA"/>
</dbReference>
<organism evidence="1 2">
    <name type="scientific">Olea europaea subsp. europaea</name>
    <dbReference type="NCBI Taxonomy" id="158383"/>
    <lineage>
        <taxon>Eukaryota</taxon>
        <taxon>Viridiplantae</taxon>
        <taxon>Streptophyta</taxon>
        <taxon>Embryophyta</taxon>
        <taxon>Tracheophyta</taxon>
        <taxon>Spermatophyta</taxon>
        <taxon>Magnoliopsida</taxon>
        <taxon>eudicotyledons</taxon>
        <taxon>Gunneridae</taxon>
        <taxon>Pentapetalae</taxon>
        <taxon>asterids</taxon>
        <taxon>lamiids</taxon>
        <taxon>Lamiales</taxon>
        <taxon>Oleaceae</taxon>
        <taxon>Oleeae</taxon>
        <taxon>Olea</taxon>
    </lineage>
</organism>
<evidence type="ECO:0000313" key="1">
    <source>
        <dbReference type="EMBL" id="CAA2968494.1"/>
    </source>
</evidence>
<comment type="caution">
    <text evidence="1">The sequence shown here is derived from an EMBL/GenBank/DDBJ whole genome shotgun (WGS) entry which is preliminary data.</text>
</comment>
<accession>A0A8S0QSJ3</accession>
<keyword evidence="2" id="KW-1185">Reference proteome</keyword>
<name>A0A8S0QSJ3_OLEEU</name>
<dbReference type="Proteomes" id="UP000594638">
    <property type="component" value="Unassembled WGS sequence"/>
</dbReference>
<evidence type="ECO:0000313" key="2">
    <source>
        <dbReference type="Proteomes" id="UP000594638"/>
    </source>
</evidence>
<dbReference type="AlphaFoldDB" id="A0A8S0QSJ3"/>